<keyword evidence="1" id="KW-1133">Transmembrane helix</keyword>
<comment type="caution">
    <text evidence="2">The sequence shown here is derived from an EMBL/GenBank/DDBJ whole genome shotgun (WGS) entry which is preliminary data.</text>
</comment>
<evidence type="ECO:0000313" key="2">
    <source>
        <dbReference type="EMBL" id="MEJ2889679.1"/>
    </source>
</evidence>
<organism evidence="2 3">
    <name type="scientific">Actinomycetospora aeridis</name>
    <dbReference type="NCBI Taxonomy" id="3129231"/>
    <lineage>
        <taxon>Bacteria</taxon>
        <taxon>Bacillati</taxon>
        <taxon>Actinomycetota</taxon>
        <taxon>Actinomycetes</taxon>
        <taxon>Pseudonocardiales</taxon>
        <taxon>Pseudonocardiaceae</taxon>
        <taxon>Actinomycetospora</taxon>
    </lineage>
</organism>
<proteinExistence type="predicted"/>
<keyword evidence="1" id="KW-0472">Membrane</keyword>
<evidence type="ECO:0000256" key="1">
    <source>
        <dbReference type="SAM" id="Phobius"/>
    </source>
</evidence>
<gene>
    <name evidence="2" type="ORF">WCD41_24670</name>
</gene>
<accession>A0ABU8NCI7</accession>
<dbReference type="RefSeq" id="WP_337717475.1">
    <property type="nucleotide sequence ID" value="NZ_JBBEGL010000007.1"/>
</dbReference>
<feature type="transmembrane region" description="Helical" evidence="1">
    <location>
        <begin position="32"/>
        <end position="53"/>
    </location>
</feature>
<keyword evidence="3" id="KW-1185">Reference proteome</keyword>
<evidence type="ECO:0008006" key="4">
    <source>
        <dbReference type="Google" id="ProtNLM"/>
    </source>
</evidence>
<feature type="transmembrane region" description="Helical" evidence="1">
    <location>
        <begin position="59"/>
        <end position="80"/>
    </location>
</feature>
<name>A0ABU8NCI7_9PSEU</name>
<sequence>MTSHGDDTQRIDVPHAPAPGVRVWVLPRWRRFLNLALLVVVTTIFALGARSLLHGGGALSLFSIVWLVAVVVLVPLNIVLTLRTADRVELHPEGTLLLSGAARVLHTHVRRVRRLRRKRSGEGWVWTVHTDDGRIAMTPDLPRVDELLAVLRQAGAEVPERPRRRGPFG</sequence>
<protein>
    <recommendedName>
        <fullName evidence="4">PH (Pleckstrin Homology) domain-containing protein</fullName>
    </recommendedName>
</protein>
<dbReference type="Proteomes" id="UP001370100">
    <property type="component" value="Unassembled WGS sequence"/>
</dbReference>
<dbReference type="EMBL" id="JBBEGL010000007">
    <property type="protein sequence ID" value="MEJ2889679.1"/>
    <property type="molecule type" value="Genomic_DNA"/>
</dbReference>
<keyword evidence="1" id="KW-0812">Transmembrane</keyword>
<reference evidence="2 3" key="1">
    <citation type="submission" date="2024-03" db="EMBL/GenBank/DDBJ databases">
        <title>Actinomycetospora sp. OC33-EN06, a novel actinomycete isolated from wild orchid (Aerides multiflora).</title>
        <authorList>
            <person name="Suriyachadkun C."/>
        </authorList>
    </citation>
    <scope>NUCLEOTIDE SEQUENCE [LARGE SCALE GENOMIC DNA]</scope>
    <source>
        <strain evidence="2 3">OC33-EN06</strain>
    </source>
</reference>
<evidence type="ECO:0000313" key="3">
    <source>
        <dbReference type="Proteomes" id="UP001370100"/>
    </source>
</evidence>